<proteinExistence type="predicted"/>
<comment type="caution">
    <text evidence="1">The sequence shown here is derived from an EMBL/GenBank/DDBJ whole genome shotgun (WGS) entry which is preliminary data.</text>
</comment>
<gene>
    <name evidence="1" type="ORF">LCGC14_0522560</name>
</gene>
<name>A0A0F9S2X1_9ZZZZ</name>
<sequence length="297" mass="31915">MMNMRKDFSRRFSKTVQMHKQYEPLRTLPPAGKAFGHFGEWLQGRLGAGGPVVLVTLRCDKLFAQAWHEPRPTLQLNVSGPAAVSHQQLRLLLRYLDRPETGRFVMSANVPQGVGAGASTAALVALGRAVGADDTQLATACLHVEKATDPLMLSRPDGVVWASRLAQVYRCHKTPPKAEIVGGYFGSPIRTDAQDDHFADISDLLAGWENATETGNLAVIAQLATEAANRTTLLRGPSKDPSAALAHRLGALGYVRAHTGSARGFIFAPGYVPTNAQTMLRDAGLHGITNFVTGSTI</sequence>
<dbReference type="InterPro" id="IPR020568">
    <property type="entry name" value="Ribosomal_Su5_D2-typ_SF"/>
</dbReference>
<dbReference type="SUPFAM" id="SSF54211">
    <property type="entry name" value="Ribosomal protein S5 domain 2-like"/>
    <property type="match status" value="1"/>
</dbReference>
<evidence type="ECO:0008006" key="2">
    <source>
        <dbReference type="Google" id="ProtNLM"/>
    </source>
</evidence>
<dbReference type="EMBL" id="LAZR01000660">
    <property type="protein sequence ID" value="KKN61389.1"/>
    <property type="molecule type" value="Genomic_DNA"/>
</dbReference>
<organism evidence="1">
    <name type="scientific">marine sediment metagenome</name>
    <dbReference type="NCBI Taxonomy" id="412755"/>
    <lineage>
        <taxon>unclassified sequences</taxon>
        <taxon>metagenomes</taxon>
        <taxon>ecological metagenomes</taxon>
    </lineage>
</organism>
<evidence type="ECO:0000313" key="1">
    <source>
        <dbReference type="EMBL" id="KKN61389.1"/>
    </source>
</evidence>
<accession>A0A0F9S2X1</accession>
<dbReference type="AlphaFoldDB" id="A0A0F9S2X1"/>
<reference evidence="1" key="1">
    <citation type="journal article" date="2015" name="Nature">
        <title>Complex archaea that bridge the gap between prokaryotes and eukaryotes.</title>
        <authorList>
            <person name="Spang A."/>
            <person name="Saw J.H."/>
            <person name="Jorgensen S.L."/>
            <person name="Zaremba-Niedzwiedzka K."/>
            <person name="Martijn J."/>
            <person name="Lind A.E."/>
            <person name="van Eijk R."/>
            <person name="Schleper C."/>
            <person name="Guy L."/>
            <person name="Ettema T.J."/>
        </authorList>
    </citation>
    <scope>NUCLEOTIDE SEQUENCE</scope>
</reference>
<protein>
    <recommendedName>
        <fullName evidence="2">GHMP kinase N-terminal domain-containing protein</fullName>
    </recommendedName>
</protein>